<evidence type="ECO:0000313" key="1">
    <source>
        <dbReference type="EMBL" id="KJY63356.1"/>
    </source>
</evidence>
<dbReference type="InterPro" id="IPR011697">
    <property type="entry name" value="Peptidase_C26"/>
</dbReference>
<dbReference type="OrthoDB" id="9813383at2"/>
<dbReference type="EMBL" id="JXJQ01000001">
    <property type="protein sequence ID" value="KJY63356.1"/>
    <property type="molecule type" value="Genomic_DNA"/>
</dbReference>
<evidence type="ECO:0000313" key="2">
    <source>
        <dbReference type="Proteomes" id="UP000033558"/>
    </source>
</evidence>
<comment type="caution">
    <text evidence="1">The sequence shown here is derived from an EMBL/GenBank/DDBJ whole genome shotgun (WGS) entry which is preliminary data.</text>
</comment>
<name>A0A0F4M0I1_9LACO</name>
<dbReference type="PATRIC" id="fig|1218492.5.peg.146"/>
<dbReference type="SUPFAM" id="SSF52317">
    <property type="entry name" value="Class I glutamine amidotransferase-like"/>
    <property type="match status" value="1"/>
</dbReference>
<organism evidence="1 2">
    <name type="scientific">Bombilactobacillus mellifer</name>
    <dbReference type="NCBI Taxonomy" id="1218492"/>
    <lineage>
        <taxon>Bacteria</taxon>
        <taxon>Bacillati</taxon>
        <taxon>Bacillota</taxon>
        <taxon>Bacilli</taxon>
        <taxon>Lactobacillales</taxon>
        <taxon>Lactobacillaceae</taxon>
        <taxon>Bombilactobacillus</taxon>
    </lineage>
</organism>
<dbReference type="InterPro" id="IPR044668">
    <property type="entry name" value="PuuD-like"/>
</dbReference>
<keyword evidence="2" id="KW-1185">Reference proteome</keyword>
<dbReference type="PANTHER" id="PTHR43235">
    <property type="entry name" value="GLUTAMINE AMIDOTRANSFERASE PB2B2.05-RELATED"/>
    <property type="match status" value="1"/>
</dbReference>
<dbReference type="GO" id="GO:0033969">
    <property type="term" value="F:gamma-glutamyl-gamma-aminobutyrate hydrolase activity"/>
    <property type="evidence" value="ECO:0007669"/>
    <property type="project" value="TreeGrafter"/>
</dbReference>
<proteinExistence type="predicted"/>
<dbReference type="Pfam" id="PF07722">
    <property type="entry name" value="Peptidase_C26"/>
    <property type="match status" value="1"/>
</dbReference>
<protein>
    <submittedName>
        <fullName evidence="1">Putative gamma-glutamyl-gamma-aminobutyrate hydrolase</fullName>
    </submittedName>
</protein>
<dbReference type="Gene3D" id="3.40.50.880">
    <property type="match status" value="1"/>
</dbReference>
<accession>A0A0F4M0I1</accession>
<dbReference type="STRING" id="1218492.JG30_00360"/>
<gene>
    <name evidence="1" type="ORF">JG30_00360</name>
</gene>
<dbReference type="PANTHER" id="PTHR43235:SF1">
    <property type="entry name" value="GLUTAMINE AMIDOTRANSFERASE PB2B2.05-RELATED"/>
    <property type="match status" value="1"/>
</dbReference>
<dbReference type="RefSeq" id="WP_046315136.1">
    <property type="nucleotide sequence ID" value="NZ_JBHSZT010000003.1"/>
</dbReference>
<sequence length="245" mass="26423">MRPIIAMTGDSLVEPSAIINLRNADMAPNMIKNAIVKTGGVPIILPFPEDDSLSDTLAQAAVATFDGLILPGGPDVDPTLYHEEPIPQMGRATYPKDLFELALIKATIAAQKPILAICRGIQILNVALGGTLYQDLAAQNPQSTIRHAQAAPGQYPTHHIKIQPECALAQIFGTQAYVNSRHHQAINQVAPGLKVTATAYDGVIEAVESTSEVPIIGVQWHPENMWPEHPEQLELFAQLVQQAQA</sequence>
<keyword evidence="1" id="KW-0378">Hydrolase</keyword>
<dbReference type="PROSITE" id="PS51273">
    <property type="entry name" value="GATASE_TYPE_1"/>
    <property type="match status" value="1"/>
</dbReference>
<dbReference type="GO" id="GO:0006598">
    <property type="term" value="P:polyamine catabolic process"/>
    <property type="evidence" value="ECO:0007669"/>
    <property type="project" value="TreeGrafter"/>
</dbReference>
<dbReference type="HOGENOM" id="CLU_030756_2_1_9"/>
<dbReference type="InterPro" id="IPR029062">
    <property type="entry name" value="Class_I_gatase-like"/>
</dbReference>
<dbReference type="CDD" id="cd01745">
    <property type="entry name" value="GATase1_2"/>
    <property type="match status" value="1"/>
</dbReference>
<dbReference type="Proteomes" id="UP000033558">
    <property type="component" value="Unassembled WGS sequence"/>
</dbReference>
<reference evidence="1 2" key="1">
    <citation type="submission" date="2015-01" db="EMBL/GenBank/DDBJ databases">
        <title>Comparative genomics of the lactic acid bacteria isolated from the honey bee gut.</title>
        <authorList>
            <person name="Ellegaard K.M."/>
            <person name="Tamarit D."/>
            <person name="Javelind E."/>
            <person name="Olofsson T."/>
            <person name="Andersson S.G."/>
            <person name="Vasquez A."/>
        </authorList>
    </citation>
    <scope>NUCLEOTIDE SEQUENCE [LARGE SCALE GENOMIC DNA]</scope>
    <source>
        <strain evidence="1 2">Bin4</strain>
    </source>
</reference>
<dbReference type="AlphaFoldDB" id="A0A0F4M0I1"/>
<dbReference type="GO" id="GO:0005829">
    <property type="term" value="C:cytosol"/>
    <property type="evidence" value="ECO:0007669"/>
    <property type="project" value="TreeGrafter"/>
</dbReference>